<organism evidence="2 3">
    <name type="scientific">Streptomyces iconiensis</name>
    <dbReference type="NCBI Taxonomy" id="1384038"/>
    <lineage>
        <taxon>Bacteria</taxon>
        <taxon>Bacillati</taxon>
        <taxon>Actinomycetota</taxon>
        <taxon>Actinomycetes</taxon>
        <taxon>Kitasatosporales</taxon>
        <taxon>Streptomycetaceae</taxon>
        <taxon>Streptomyces</taxon>
    </lineage>
</organism>
<gene>
    <name evidence="2" type="ORF">NMN56_003265</name>
</gene>
<protein>
    <submittedName>
        <fullName evidence="2">ROK family transcriptional regulator</fullName>
    </submittedName>
</protein>
<evidence type="ECO:0000313" key="2">
    <source>
        <dbReference type="EMBL" id="MDJ1130986.1"/>
    </source>
</evidence>
<dbReference type="EMBL" id="JANCPR020000003">
    <property type="protein sequence ID" value="MDJ1130986.1"/>
    <property type="molecule type" value="Genomic_DNA"/>
</dbReference>
<name>A0ABT6ZPK1_9ACTN</name>
<accession>A0ABT6ZPK1</accession>
<dbReference type="InterPro" id="IPR000600">
    <property type="entry name" value="ROK"/>
</dbReference>
<evidence type="ECO:0000313" key="3">
    <source>
        <dbReference type="Proteomes" id="UP001214441"/>
    </source>
</evidence>
<sequence length="395" mass="41349">MNSATVALRRILAAVASGEATSRAEIARRTSLARSTVGQQVDHLLRRGILSETEVGASVRGRPPRVLSISPLAGTLAVADVDVSETRVVIADLSRRILARDVVPVPVEDGPAAVLGAVTTRLRELLGEHGRDGAPVREVVVGLPGPVDFQHRCAVRPPIMPGWDAYPVGAHLQERFHAPVVVDNDVNLMALGEAERDDVDPPLLAVKIGAGIGAGIITAEGRVHRGADGAAGDIGHLRASSHSDTLCSCGKTGCVEAVASHSAVLRDLGFRTGNSGAGDGSRLLAEALANGDPKALYRIRQAATEIGEVVAMLVHMYNPRTLVLGGPMSEQRDELLSGVRAVVYQRALPLATRRLTITTTEPGSEPGLVGAVALAARDTFSPDGITRLLQARPQV</sequence>
<dbReference type="Gene3D" id="3.30.420.40">
    <property type="match status" value="2"/>
</dbReference>
<dbReference type="SUPFAM" id="SSF46785">
    <property type="entry name" value="Winged helix' DNA-binding domain"/>
    <property type="match status" value="1"/>
</dbReference>
<dbReference type="InterPro" id="IPR036388">
    <property type="entry name" value="WH-like_DNA-bd_sf"/>
</dbReference>
<dbReference type="InterPro" id="IPR043129">
    <property type="entry name" value="ATPase_NBD"/>
</dbReference>
<evidence type="ECO:0000256" key="1">
    <source>
        <dbReference type="ARBA" id="ARBA00006479"/>
    </source>
</evidence>
<dbReference type="PANTHER" id="PTHR18964">
    <property type="entry name" value="ROK (REPRESSOR, ORF, KINASE) FAMILY"/>
    <property type="match status" value="1"/>
</dbReference>
<dbReference type="PANTHER" id="PTHR18964:SF173">
    <property type="entry name" value="GLUCOKINASE"/>
    <property type="match status" value="1"/>
</dbReference>
<dbReference type="Pfam" id="PF00480">
    <property type="entry name" value="ROK"/>
    <property type="match status" value="1"/>
</dbReference>
<keyword evidence="3" id="KW-1185">Reference proteome</keyword>
<comment type="similarity">
    <text evidence="1">Belongs to the ROK (NagC/XylR) family.</text>
</comment>
<comment type="caution">
    <text evidence="2">The sequence shown here is derived from an EMBL/GenBank/DDBJ whole genome shotgun (WGS) entry which is preliminary data.</text>
</comment>
<proteinExistence type="inferred from homology"/>
<reference evidence="2 3" key="1">
    <citation type="submission" date="2023-05" db="EMBL/GenBank/DDBJ databases">
        <title>Streptantibioticus silvisoli sp. nov., acidotolerant actinomycetes 1 from pine litter.</title>
        <authorList>
            <person name="Swiecimska M."/>
            <person name="Golinska P."/>
            <person name="Sangal V."/>
            <person name="Wachnowicz B."/>
            <person name="Goodfellow M."/>
        </authorList>
    </citation>
    <scope>NUCLEOTIDE SEQUENCE [LARGE SCALE GENOMIC DNA]</scope>
    <source>
        <strain evidence="2 3">DSM 42109</strain>
    </source>
</reference>
<dbReference type="Proteomes" id="UP001214441">
    <property type="component" value="Unassembled WGS sequence"/>
</dbReference>
<dbReference type="RefSeq" id="WP_274042199.1">
    <property type="nucleotide sequence ID" value="NZ_JANCPR020000003.1"/>
</dbReference>
<dbReference type="SUPFAM" id="SSF53067">
    <property type="entry name" value="Actin-like ATPase domain"/>
    <property type="match status" value="1"/>
</dbReference>
<dbReference type="InterPro" id="IPR036390">
    <property type="entry name" value="WH_DNA-bd_sf"/>
</dbReference>
<dbReference type="Gene3D" id="1.10.10.10">
    <property type="entry name" value="Winged helix-like DNA-binding domain superfamily/Winged helix DNA-binding domain"/>
    <property type="match status" value="1"/>
</dbReference>